<reference evidence="4 5" key="2">
    <citation type="submission" date="2018-11" db="EMBL/GenBank/DDBJ databases">
        <authorList>
            <consortium name="Pathogen Informatics"/>
        </authorList>
    </citation>
    <scope>NUCLEOTIDE SEQUENCE [LARGE SCALE GENOMIC DNA]</scope>
</reference>
<accession>A0A183DVF9</accession>
<dbReference type="InterPro" id="IPR029058">
    <property type="entry name" value="AB_hydrolase_fold"/>
</dbReference>
<dbReference type="GO" id="GO:0047372">
    <property type="term" value="F:monoacylglycerol lipase activity"/>
    <property type="evidence" value="ECO:0007669"/>
    <property type="project" value="TreeGrafter"/>
</dbReference>
<dbReference type="EMBL" id="UYRT01079534">
    <property type="protein sequence ID" value="VDN20901.1"/>
    <property type="molecule type" value="Genomic_DNA"/>
</dbReference>
<dbReference type="Gene3D" id="3.40.50.1820">
    <property type="entry name" value="alpha/beta hydrolase"/>
    <property type="match status" value="1"/>
</dbReference>
<dbReference type="SUPFAM" id="SSF53474">
    <property type="entry name" value="alpha/beta-Hydrolases"/>
    <property type="match status" value="1"/>
</dbReference>
<evidence type="ECO:0000313" key="5">
    <source>
        <dbReference type="Proteomes" id="UP000271098"/>
    </source>
</evidence>
<gene>
    <name evidence="4" type="ORF">GPUH_LOCUS12700</name>
</gene>
<dbReference type="Pfam" id="PF22990">
    <property type="entry name" value="ABHD16_N"/>
    <property type="match status" value="1"/>
</dbReference>
<evidence type="ECO:0000313" key="6">
    <source>
        <dbReference type="WBParaSite" id="GPUH_0001271401-mRNA-1"/>
    </source>
</evidence>
<dbReference type="WBParaSite" id="GPUH_0001271401-mRNA-1">
    <property type="protein sequence ID" value="GPUH_0001271401-mRNA-1"/>
    <property type="gene ID" value="GPUH_0001271401"/>
</dbReference>
<keyword evidence="1" id="KW-0812">Transmembrane</keyword>
<evidence type="ECO:0000313" key="4">
    <source>
        <dbReference type="EMBL" id="VDN20901.1"/>
    </source>
</evidence>
<dbReference type="Proteomes" id="UP000271098">
    <property type="component" value="Unassembled WGS sequence"/>
</dbReference>
<sequence>MARIAPPAAMLWSYVTGPKVYAYFRERDTAFPSNSLEYVGDTMLTVINGCGSVCAAISPILLLIAYNRSLLNGTNFMVFAKFTVTYYMVAMSTRTIGRLFNPDYRVFADTLMKAGSKRDDSVVAATHLREYDYQIFAAPVDFQARKEPRKFFKTPSRFTRDDSLLYTVFRDYLSYNIIFEFARGLIYPGSISFLNKLIESFLIEHRRRLVVEKGGRRAVVVTVDGNRVDAMFVDRRGSGTRGNILVVACEGNAGFYETGIMLTPLALNYSVLGWNQPGFGESGGMPTPKQTTAAVDAVMQYAIHELGFSENQIVIYAWSIGGFPATWAAANYPYIKALILDATFDDLLPLAKAKMPQSWAPLVEFIVRTYFDLPVALQLESYTGPVVLIRRTQDEMITTDETGTDSERLASNRANHLLKRLILTRHPKLFEHRGSVSMVDIWLGASAVQRSMMLKDFPRQLSFIDVENLTEEQCATLIYCLCAKYMIDFHSNHNTPLDPMLFIIPVPL</sequence>
<dbReference type="GO" id="GO:0006660">
    <property type="term" value="P:phosphatidylserine catabolic process"/>
    <property type="evidence" value="ECO:0007669"/>
    <property type="project" value="TreeGrafter"/>
</dbReference>
<name>A0A183DVF9_9BILA</name>
<dbReference type="Pfam" id="PF00561">
    <property type="entry name" value="Abhydrolase_1"/>
    <property type="match status" value="1"/>
</dbReference>
<dbReference type="GO" id="GO:0012505">
    <property type="term" value="C:endomembrane system"/>
    <property type="evidence" value="ECO:0007669"/>
    <property type="project" value="TreeGrafter"/>
</dbReference>
<evidence type="ECO:0000256" key="1">
    <source>
        <dbReference type="SAM" id="Phobius"/>
    </source>
</evidence>
<dbReference type="InterPro" id="IPR054518">
    <property type="entry name" value="ABHD16_N"/>
</dbReference>
<dbReference type="GO" id="GO:0052651">
    <property type="term" value="P:monoacylglycerol catabolic process"/>
    <property type="evidence" value="ECO:0007669"/>
    <property type="project" value="TreeGrafter"/>
</dbReference>
<reference evidence="6" key="1">
    <citation type="submission" date="2016-06" db="UniProtKB">
        <authorList>
            <consortium name="WormBaseParasite"/>
        </authorList>
    </citation>
    <scope>IDENTIFICATION</scope>
</reference>
<keyword evidence="1" id="KW-0472">Membrane</keyword>
<dbReference type="AlphaFoldDB" id="A0A183DVF9"/>
<organism evidence="6">
    <name type="scientific">Gongylonema pulchrum</name>
    <dbReference type="NCBI Taxonomy" id="637853"/>
    <lineage>
        <taxon>Eukaryota</taxon>
        <taxon>Metazoa</taxon>
        <taxon>Ecdysozoa</taxon>
        <taxon>Nematoda</taxon>
        <taxon>Chromadorea</taxon>
        <taxon>Rhabditida</taxon>
        <taxon>Spirurina</taxon>
        <taxon>Spiruromorpha</taxon>
        <taxon>Spiruroidea</taxon>
        <taxon>Gongylonematidae</taxon>
        <taxon>Gongylonema</taxon>
    </lineage>
</organism>
<dbReference type="OrthoDB" id="6412627at2759"/>
<dbReference type="PANTHER" id="PTHR12277:SF72">
    <property type="entry name" value="BAT5L PROTEIN"/>
    <property type="match status" value="1"/>
</dbReference>
<evidence type="ECO:0000259" key="2">
    <source>
        <dbReference type="Pfam" id="PF00561"/>
    </source>
</evidence>
<feature type="transmembrane region" description="Helical" evidence="1">
    <location>
        <begin position="78"/>
        <end position="97"/>
    </location>
</feature>
<feature type="domain" description="AB hydrolase-1" evidence="2">
    <location>
        <begin position="246"/>
        <end position="358"/>
    </location>
</feature>
<protein>
    <submittedName>
        <fullName evidence="6">AB hydrolase-1 domain-containing protein</fullName>
    </submittedName>
</protein>
<proteinExistence type="predicted"/>
<keyword evidence="1" id="KW-1133">Transmembrane helix</keyword>
<feature type="domain" description="Phosphatidylserine Lipase ABHD16 N-terminal" evidence="3">
    <location>
        <begin position="10"/>
        <end position="134"/>
    </location>
</feature>
<feature type="transmembrane region" description="Helical" evidence="1">
    <location>
        <begin position="43"/>
        <end position="66"/>
    </location>
</feature>
<dbReference type="PANTHER" id="PTHR12277">
    <property type="entry name" value="ALPHA/BETA HYDROLASE DOMAIN-CONTAINING PROTEIN"/>
    <property type="match status" value="1"/>
</dbReference>
<dbReference type="InterPro" id="IPR000073">
    <property type="entry name" value="AB_hydrolase_1"/>
</dbReference>
<evidence type="ECO:0000259" key="3">
    <source>
        <dbReference type="Pfam" id="PF22990"/>
    </source>
</evidence>
<dbReference type="GO" id="GO:0004620">
    <property type="term" value="F:phospholipase activity"/>
    <property type="evidence" value="ECO:0007669"/>
    <property type="project" value="TreeGrafter"/>
</dbReference>
<keyword evidence="5" id="KW-1185">Reference proteome</keyword>